<evidence type="ECO:0000313" key="2">
    <source>
        <dbReference type="EMBL" id="GLI62204.1"/>
    </source>
</evidence>
<gene>
    <name evidence="2" type="ORF">VaNZ11_004774</name>
</gene>
<reference evidence="2 3" key="1">
    <citation type="journal article" date="2023" name="IScience">
        <title>Expanded male sex-determining region conserved during the evolution of homothallism in the green alga Volvox.</title>
        <authorList>
            <person name="Yamamoto K."/>
            <person name="Matsuzaki R."/>
            <person name="Mahakham W."/>
            <person name="Heman W."/>
            <person name="Sekimoto H."/>
            <person name="Kawachi M."/>
            <person name="Minakuchi Y."/>
            <person name="Toyoda A."/>
            <person name="Nozaki H."/>
        </authorList>
    </citation>
    <scope>NUCLEOTIDE SEQUENCE [LARGE SCALE GENOMIC DNA]</scope>
    <source>
        <strain evidence="2 3">NIES-4468</strain>
    </source>
</reference>
<evidence type="ECO:0000259" key="1">
    <source>
        <dbReference type="Pfam" id="PF01613"/>
    </source>
</evidence>
<organism evidence="2 3">
    <name type="scientific">Volvox africanus</name>
    <dbReference type="NCBI Taxonomy" id="51714"/>
    <lineage>
        <taxon>Eukaryota</taxon>
        <taxon>Viridiplantae</taxon>
        <taxon>Chlorophyta</taxon>
        <taxon>core chlorophytes</taxon>
        <taxon>Chlorophyceae</taxon>
        <taxon>CS clade</taxon>
        <taxon>Chlamydomonadales</taxon>
        <taxon>Volvocaceae</taxon>
        <taxon>Volvox</taxon>
    </lineage>
</organism>
<dbReference type="Proteomes" id="UP001165090">
    <property type="component" value="Unassembled WGS sequence"/>
</dbReference>
<comment type="caution">
    <text evidence="2">The sequence shown here is derived from an EMBL/GenBank/DDBJ whole genome shotgun (WGS) entry which is preliminary data.</text>
</comment>
<dbReference type="SUPFAM" id="SSF50475">
    <property type="entry name" value="FMN-binding split barrel"/>
    <property type="match status" value="1"/>
</dbReference>
<dbReference type="Gene3D" id="2.30.110.10">
    <property type="entry name" value="Electron Transport, Fmn-binding Protein, Chain A"/>
    <property type="match status" value="1"/>
</dbReference>
<dbReference type="InterPro" id="IPR002563">
    <property type="entry name" value="Flavin_Rdtase-like_dom"/>
</dbReference>
<dbReference type="EMBL" id="BSDZ01000011">
    <property type="protein sequence ID" value="GLI62204.1"/>
    <property type="molecule type" value="Genomic_DNA"/>
</dbReference>
<sequence length="193" mass="21029">MLNGNRLAKCSPPGRGRQLVAKIRGAMDQSVPLYTKFSQPVYSLATQGTDAPTGPTLNLLTYACPVAIKPDRCFAIGLYLGTVSHDNMKAHRRGVLQVLRPSHATLFHLLGKTSARDVNKHSAIQEAGFCLRERYGVMTLEDAASVMDIEVVSDFIPCGDHDVVICRVVNFENFSEDANDALYTSGLRAAGYL</sequence>
<dbReference type="Pfam" id="PF01613">
    <property type="entry name" value="Flavin_Reduct"/>
    <property type="match status" value="1"/>
</dbReference>
<accession>A0ABQ5RXM1</accession>
<name>A0ABQ5RXM1_9CHLO</name>
<proteinExistence type="predicted"/>
<evidence type="ECO:0000313" key="3">
    <source>
        <dbReference type="Proteomes" id="UP001165090"/>
    </source>
</evidence>
<feature type="domain" description="Flavin reductase like" evidence="1">
    <location>
        <begin position="36"/>
        <end position="184"/>
    </location>
</feature>
<protein>
    <recommendedName>
        <fullName evidence="1">Flavin reductase like domain-containing protein</fullName>
    </recommendedName>
</protein>
<keyword evidence="3" id="KW-1185">Reference proteome</keyword>
<dbReference type="InterPro" id="IPR012349">
    <property type="entry name" value="Split_barrel_FMN-bd"/>
</dbReference>